<comment type="caution">
    <text evidence="2">The sequence shown here is derived from an EMBL/GenBank/DDBJ whole genome shotgun (WGS) entry which is preliminary data.</text>
</comment>
<organism evidence="2 3">
    <name type="scientific">Pyxicephalus adspersus</name>
    <name type="common">African bullfrog</name>
    <dbReference type="NCBI Taxonomy" id="30357"/>
    <lineage>
        <taxon>Eukaryota</taxon>
        <taxon>Metazoa</taxon>
        <taxon>Chordata</taxon>
        <taxon>Craniata</taxon>
        <taxon>Vertebrata</taxon>
        <taxon>Euteleostomi</taxon>
        <taxon>Amphibia</taxon>
        <taxon>Batrachia</taxon>
        <taxon>Anura</taxon>
        <taxon>Neobatrachia</taxon>
        <taxon>Ranoidea</taxon>
        <taxon>Pyxicephalidae</taxon>
        <taxon>Pyxicephalinae</taxon>
        <taxon>Pyxicephalus</taxon>
    </lineage>
</organism>
<protein>
    <submittedName>
        <fullName evidence="2">Uncharacterized protein</fullName>
    </submittedName>
</protein>
<evidence type="ECO:0000256" key="1">
    <source>
        <dbReference type="SAM" id="Phobius"/>
    </source>
</evidence>
<keyword evidence="3" id="KW-1185">Reference proteome</keyword>
<evidence type="ECO:0000313" key="2">
    <source>
        <dbReference type="EMBL" id="DBA29918.1"/>
    </source>
</evidence>
<keyword evidence="1" id="KW-0472">Membrane</keyword>
<name>A0AAV3B4Q7_PYXAD</name>
<evidence type="ECO:0000313" key="3">
    <source>
        <dbReference type="Proteomes" id="UP001181693"/>
    </source>
</evidence>
<reference evidence="2" key="1">
    <citation type="thesis" date="2020" institute="ProQuest LLC" country="789 East Eisenhower Parkway, Ann Arbor, MI, USA">
        <title>Comparative Genomics and Chromosome Evolution.</title>
        <authorList>
            <person name="Mudd A.B."/>
        </authorList>
    </citation>
    <scope>NUCLEOTIDE SEQUENCE</scope>
    <source>
        <strain evidence="2">1538</strain>
        <tissue evidence="2">Blood</tissue>
    </source>
</reference>
<keyword evidence="1" id="KW-1133">Transmembrane helix</keyword>
<dbReference type="AlphaFoldDB" id="A0AAV3B4Q7"/>
<dbReference type="Proteomes" id="UP001181693">
    <property type="component" value="Unassembled WGS sequence"/>
</dbReference>
<dbReference type="EMBL" id="DYDO01000002">
    <property type="protein sequence ID" value="DBA29918.1"/>
    <property type="molecule type" value="Genomic_DNA"/>
</dbReference>
<feature type="transmembrane region" description="Helical" evidence="1">
    <location>
        <begin position="15"/>
        <end position="36"/>
    </location>
</feature>
<sequence length="79" mass="8615">MQDAGMAFSNLNATFSGLASLVMVTALCISGLPFSLPPVIQVYVHGGLGYEFRSESLVNNILDEEKEPPFTMPFNLSWC</sequence>
<keyword evidence="1" id="KW-0812">Transmembrane</keyword>
<proteinExistence type="predicted"/>
<gene>
    <name evidence="2" type="ORF">GDO54_005969</name>
</gene>
<accession>A0AAV3B4Q7</accession>